<sequence>MMAKVSTYLNFTNQTEEAFNFYKTVFGTEFIGGISRFGDIPPSNDMPPIPEADKNLVMNVALPILGGHVIMGIDAPESMGFRLTKGNNVYITLQPDTREETERLFNALSEGGQVEQELQDMFWGDYYGSCQDKFGVQWMFNCDQKK</sequence>
<dbReference type="CDD" id="cd06588">
    <property type="entry name" value="PhnB_like"/>
    <property type="match status" value="1"/>
</dbReference>
<dbReference type="InterPro" id="IPR028973">
    <property type="entry name" value="PhnB-like"/>
</dbReference>
<dbReference type="Gene3D" id="3.10.180.10">
    <property type="entry name" value="2,3-Dihydroxybiphenyl 1,2-Dioxygenase, domain 1"/>
    <property type="match status" value="1"/>
</dbReference>
<evidence type="ECO:0000259" key="1">
    <source>
        <dbReference type="Pfam" id="PF06983"/>
    </source>
</evidence>
<dbReference type="AlphaFoldDB" id="A0A512AXC7"/>
<name>A0A512AXC7_9BACT</name>
<accession>A0A512AXC7</accession>
<reference evidence="2 3" key="1">
    <citation type="submission" date="2019-07" db="EMBL/GenBank/DDBJ databases">
        <title>Whole genome shotgun sequence of Adhaeribacter aerolatus NBRC 106133.</title>
        <authorList>
            <person name="Hosoyama A."/>
            <person name="Uohara A."/>
            <person name="Ohji S."/>
            <person name="Ichikawa N."/>
        </authorList>
    </citation>
    <scope>NUCLEOTIDE SEQUENCE [LARGE SCALE GENOMIC DNA]</scope>
    <source>
        <strain evidence="2 3">NBRC 106133</strain>
    </source>
</reference>
<comment type="caution">
    <text evidence="2">The sequence shown here is derived from an EMBL/GenBank/DDBJ whole genome shotgun (WGS) entry which is preliminary data.</text>
</comment>
<dbReference type="PANTHER" id="PTHR33990">
    <property type="entry name" value="PROTEIN YJDN-RELATED"/>
    <property type="match status" value="1"/>
</dbReference>
<keyword evidence="3" id="KW-1185">Reference proteome</keyword>
<dbReference type="RefSeq" id="WP_246150934.1">
    <property type="nucleotide sequence ID" value="NZ_BJYS01000014.1"/>
</dbReference>
<gene>
    <name evidence="2" type="ORF">AAE02nite_20270</name>
</gene>
<evidence type="ECO:0000313" key="2">
    <source>
        <dbReference type="EMBL" id="GEO04363.1"/>
    </source>
</evidence>
<dbReference type="InterPro" id="IPR029068">
    <property type="entry name" value="Glyas_Bleomycin-R_OHBP_Dase"/>
</dbReference>
<evidence type="ECO:0000313" key="3">
    <source>
        <dbReference type="Proteomes" id="UP000321532"/>
    </source>
</evidence>
<dbReference type="EMBL" id="BJYS01000014">
    <property type="protein sequence ID" value="GEO04363.1"/>
    <property type="molecule type" value="Genomic_DNA"/>
</dbReference>
<dbReference type="PANTHER" id="PTHR33990:SF1">
    <property type="entry name" value="PROTEIN YJDN"/>
    <property type="match status" value="1"/>
</dbReference>
<protein>
    <submittedName>
        <fullName evidence="2">VOC family protein</fullName>
    </submittedName>
</protein>
<dbReference type="Pfam" id="PF06983">
    <property type="entry name" value="3-dmu-9_3-mt"/>
    <property type="match status" value="1"/>
</dbReference>
<proteinExistence type="predicted"/>
<feature type="domain" description="PhnB-like" evidence="1">
    <location>
        <begin position="4"/>
        <end position="138"/>
    </location>
</feature>
<organism evidence="2 3">
    <name type="scientific">Adhaeribacter aerolatus</name>
    <dbReference type="NCBI Taxonomy" id="670289"/>
    <lineage>
        <taxon>Bacteria</taxon>
        <taxon>Pseudomonadati</taxon>
        <taxon>Bacteroidota</taxon>
        <taxon>Cytophagia</taxon>
        <taxon>Cytophagales</taxon>
        <taxon>Hymenobacteraceae</taxon>
        <taxon>Adhaeribacter</taxon>
    </lineage>
</organism>
<dbReference type="SUPFAM" id="SSF54593">
    <property type="entry name" value="Glyoxalase/Bleomycin resistance protein/Dihydroxybiphenyl dioxygenase"/>
    <property type="match status" value="1"/>
</dbReference>
<dbReference type="Proteomes" id="UP000321532">
    <property type="component" value="Unassembled WGS sequence"/>
</dbReference>